<feature type="compositionally biased region" description="Basic and acidic residues" evidence="1">
    <location>
        <begin position="64"/>
        <end position="83"/>
    </location>
</feature>
<name>A0A4Y9Y0B1_9APHY</name>
<dbReference type="PANTHER" id="PTHR33104:SF2">
    <property type="entry name" value="CXC3 LIKE CYSTEINE CLUSTER DOMAIN-CONTAINING PROTEIN"/>
    <property type="match status" value="1"/>
</dbReference>
<evidence type="ECO:0000313" key="4">
    <source>
        <dbReference type="Proteomes" id="UP000298390"/>
    </source>
</evidence>
<comment type="caution">
    <text evidence="3">The sequence shown here is derived from an EMBL/GenBank/DDBJ whole genome shotgun (WGS) entry which is preliminary data.</text>
</comment>
<dbReference type="InterPro" id="IPR041457">
    <property type="entry name" value="CxC2_KDZ-assoc"/>
</dbReference>
<feature type="region of interest" description="Disordered" evidence="1">
    <location>
        <begin position="376"/>
        <end position="395"/>
    </location>
</feature>
<dbReference type="Proteomes" id="UP000298390">
    <property type="component" value="Unassembled WGS sequence"/>
</dbReference>
<sequence length="1086" mass="121539">MSTTAERSKRPRVEVQYNLPNRVVKLTKTVTVLPNGRKQFFASTTYRPLVTPPRKRPRLASPPRADHRPPHEDAAGPSSRDEGPNGASSSPGDEKATGAKGRTVKNGISKVLNEWKPRFPDIIEDILASEAPTGINVLCACGRSMATTRCRDCFQGALQCPDCVVEAHRWNPLHWVEVWNGSYLEKKDLSDLGFELYLGHGGLPCRFALTLAHPITYTVTHTNGIHRVRVHQCHCPPMRDTVSQLLRAGLFPATLNRPESAFTFDVLRQWDLHFLTSKKGTYDYYEALRRLTDNSGTRVVKDRYRELNIVGRIWQHLTALKRAGAHHGLTLPNRLTSMTVPCVACPLPNFNMPANWKDTPPDLAYIHACELGGDGNHGLQKKRKRDDPNDVSLSEGQGYFVDPAKTKTYLEEIDSETPPETCSGFKVGRAQRPGKFRNVEVSGVVAVICIRHGCFRPGAMVDLQKGERYGHMDFALAGALEGLDELLHFIFTYDVACIYGKNMRKRFAARFPHLLPLIDRMQLLLPKLHMLAHKELCQILFALCYSWGAGLSHGESVEHPWAEHNQVGLSTREMGPGHRHDALNAIHNYWNWRKMEGIASFLARKLKEAFTLQDQKKTLYDALSKVAGDKVRVWEKMEGPKGVSTTSQTDDVGGPAARTRAKSKSKTKGKGKRKSAGERTTQGAVATAPAQSVYVLDETKVPSAGKAYEDLSKLEINPKAEFTAAAAGKVPSGTVNFFQKGLAIEQRQYEIRAKLKNLHRAGTDKSDDSGVGAERRTLHRELERWRELQTSLMPHIDFPEIDVDDGDFADDEDGGLPEDEPLALPSDYSAAERADLDLDGLAVFERRIRIGHAYDLLNAVKMSLNHQGAFLSDKRKHARGQKDNTRAQKQVSDAAARTRVLAGLYNYNRDRLLALSDSRTDDILQAINQDQDLKSKNWHKPREQGDSHEEQAWLWTVVPPWTSKGEAEAWQMEVDRVQWFRARADLSRVNEEVNKLHAEFKRSILGYKNLSLSWESVAKHSALSEGARVYARKKAAMFNKLSEQCAQVFAKSRRDPEDKWDYTVTSAVSTATETTSKPSGSSSAAK</sequence>
<accession>A0A4Y9Y0B1</accession>
<organism evidence="3 4">
    <name type="scientific">Rhodofomes roseus</name>
    <dbReference type="NCBI Taxonomy" id="34475"/>
    <lineage>
        <taxon>Eukaryota</taxon>
        <taxon>Fungi</taxon>
        <taxon>Dikarya</taxon>
        <taxon>Basidiomycota</taxon>
        <taxon>Agaricomycotina</taxon>
        <taxon>Agaricomycetes</taxon>
        <taxon>Polyporales</taxon>
        <taxon>Rhodofomes</taxon>
    </lineage>
</organism>
<feature type="region of interest" description="Disordered" evidence="1">
    <location>
        <begin position="871"/>
        <end position="893"/>
    </location>
</feature>
<dbReference type="STRING" id="34475.A0A4Y9Y0B1"/>
<dbReference type="Pfam" id="PF18758">
    <property type="entry name" value="KDZ"/>
    <property type="match status" value="1"/>
</dbReference>
<feature type="region of interest" description="Disordered" evidence="1">
    <location>
        <begin position="34"/>
        <end position="102"/>
    </location>
</feature>
<dbReference type="Pfam" id="PF18803">
    <property type="entry name" value="CxC2"/>
    <property type="match status" value="1"/>
</dbReference>
<protein>
    <recommendedName>
        <fullName evidence="2">CxC2-like cysteine cluster KDZ transposase-associated domain-containing protein</fullName>
    </recommendedName>
</protein>
<evidence type="ECO:0000259" key="2">
    <source>
        <dbReference type="Pfam" id="PF18803"/>
    </source>
</evidence>
<reference evidence="3 4" key="1">
    <citation type="submission" date="2019-01" db="EMBL/GenBank/DDBJ databases">
        <title>Genome sequencing of the rare red list fungi Fomitopsis rosea.</title>
        <authorList>
            <person name="Buettner E."/>
            <person name="Kellner H."/>
        </authorList>
    </citation>
    <scope>NUCLEOTIDE SEQUENCE [LARGE SCALE GENOMIC DNA]</scope>
    <source>
        <strain evidence="3 4">DSM 105464</strain>
    </source>
</reference>
<dbReference type="EMBL" id="SEKV01000714">
    <property type="protein sequence ID" value="TFY54299.1"/>
    <property type="molecule type" value="Genomic_DNA"/>
</dbReference>
<feature type="compositionally biased region" description="Basic residues" evidence="1">
    <location>
        <begin position="659"/>
        <end position="674"/>
    </location>
</feature>
<proteinExistence type="predicted"/>
<feature type="domain" description="CxC2-like cysteine cluster KDZ transposase-associated" evidence="2">
    <location>
        <begin position="189"/>
        <end position="296"/>
    </location>
</feature>
<feature type="region of interest" description="Disordered" evidence="1">
    <location>
        <begin position="638"/>
        <end position="684"/>
    </location>
</feature>
<evidence type="ECO:0000313" key="3">
    <source>
        <dbReference type="EMBL" id="TFY54299.1"/>
    </source>
</evidence>
<gene>
    <name evidence="3" type="ORF">EVJ58_g8946</name>
</gene>
<dbReference type="InterPro" id="IPR040521">
    <property type="entry name" value="KDZ"/>
</dbReference>
<evidence type="ECO:0000256" key="1">
    <source>
        <dbReference type="SAM" id="MobiDB-lite"/>
    </source>
</evidence>
<dbReference type="PANTHER" id="PTHR33104">
    <property type="entry name" value="SI:DKEY-29D5.2"/>
    <property type="match status" value="1"/>
</dbReference>
<dbReference type="AlphaFoldDB" id="A0A4Y9Y0B1"/>